<gene>
    <name evidence="1" type="ORF">TNCV_1996011</name>
</gene>
<name>A0A8X6V8D9_TRICX</name>
<dbReference type="AlphaFoldDB" id="A0A8X6V8D9"/>
<organism evidence="1 2">
    <name type="scientific">Trichonephila clavipes</name>
    <name type="common">Golden silk orbweaver</name>
    <name type="synonym">Nephila clavipes</name>
    <dbReference type="NCBI Taxonomy" id="2585209"/>
    <lineage>
        <taxon>Eukaryota</taxon>
        <taxon>Metazoa</taxon>
        <taxon>Ecdysozoa</taxon>
        <taxon>Arthropoda</taxon>
        <taxon>Chelicerata</taxon>
        <taxon>Arachnida</taxon>
        <taxon>Araneae</taxon>
        <taxon>Araneomorphae</taxon>
        <taxon>Entelegynae</taxon>
        <taxon>Araneoidea</taxon>
        <taxon>Nephilidae</taxon>
        <taxon>Trichonephila</taxon>
    </lineage>
</organism>
<protein>
    <submittedName>
        <fullName evidence="1">Uncharacterized protein</fullName>
    </submittedName>
</protein>
<evidence type="ECO:0000313" key="1">
    <source>
        <dbReference type="EMBL" id="GFX96869.1"/>
    </source>
</evidence>
<dbReference type="EMBL" id="BMAU01021195">
    <property type="protein sequence ID" value="GFX96869.1"/>
    <property type="molecule type" value="Genomic_DNA"/>
</dbReference>
<proteinExistence type="predicted"/>
<keyword evidence="2" id="KW-1185">Reference proteome</keyword>
<dbReference type="Proteomes" id="UP000887159">
    <property type="component" value="Unassembled WGS sequence"/>
</dbReference>
<evidence type="ECO:0000313" key="2">
    <source>
        <dbReference type="Proteomes" id="UP000887159"/>
    </source>
</evidence>
<reference evidence="1" key="1">
    <citation type="submission" date="2020-08" db="EMBL/GenBank/DDBJ databases">
        <title>Multicomponent nature underlies the extraordinary mechanical properties of spider dragline silk.</title>
        <authorList>
            <person name="Kono N."/>
            <person name="Nakamura H."/>
            <person name="Mori M."/>
            <person name="Yoshida Y."/>
            <person name="Ohtoshi R."/>
            <person name="Malay A.D."/>
            <person name="Moran D.A.P."/>
            <person name="Tomita M."/>
            <person name="Numata K."/>
            <person name="Arakawa K."/>
        </authorList>
    </citation>
    <scope>NUCLEOTIDE SEQUENCE</scope>
</reference>
<comment type="caution">
    <text evidence="1">The sequence shown here is derived from an EMBL/GenBank/DDBJ whole genome shotgun (WGS) entry which is preliminary data.</text>
</comment>
<accession>A0A8X6V8D9</accession>
<sequence>MFKAVIHHREHNILSDIEVLEKAEKVPKTTNALDVYKLPASLKALKSFLRRNGCLQCGSDEPTGCPRAAVTNQNIANIRDMSGFPLKSVVKLLINTTTLKTWEVRTGKFYDPVQSLLKSKNQEINRLQLAVKLPWAIFFESVDILS</sequence>